<accession>A0ABN9Q5N7</accession>
<evidence type="ECO:0000313" key="6">
    <source>
        <dbReference type="Proteomes" id="UP001189429"/>
    </source>
</evidence>
<name>A0ABN9Q5N7_9DINO</name>
<evidence type="ECO:0000313" key="5">
    <source>
        <dbReference type="EMBL" id="CAK0798582.1"/>
    </source>
</evidence>
<dbReference type="InterPro" id="IPR007940">
    <property type="entry name" value="SH3BP5"/>
</dbReference>
<dbReference type="PANTHER" id="PTHR19423">
    <property type="entry name" value="SH3 DOMAIN-BINDING PROTEIN 5"/>
    <property type="match status" value="1"/>
</dbReference>
<organism evidence="5 6">
    <name type="scientific">Prorocentrum cordatum</name>
    <dbReference type="NCBI Taxonomy" id="2364126"/>
    <lineage>
        <taxon>Eukaryota</taxon>
        <taxon>Sar</taxon>
        <taxon>Alveolata</taxon>
        <taxon>Dinophyceae</taxon>
        <taxon>Prorocentrales</taxon>
        <taxon>Prorocentraceae</taxon>
        <taxon>Prorocentrum</taxon>
    </lineage>
</organism>
<feature type="region of interest" description="Disordered" evidence="4">
    <location>
        <begin position="1"/>
        <end position="42"/>
    </location>
</feature>
<comment type="caution">
    <text evidence="5">The sequence shown here is derived from an EMBL/GenBank/DDBJ whole genome shotgun (WGS) entry which is preliminary data.</text>
</comment>
<feature type="compositionally biased region" description="Basic residues" evidence="4">
    <location>
        <begin position="13"/>
        <end position="26"/>
    </location>
</feature>
<feature type="coiled-coil region" evidence="3">
    <location>
        <begin position="159"/>
        <end position="222"/>
    </location>
</feature>
<evidence type="ECO:0000256" key="4">
    <source>
        <dbReference type="SAM" id="MobiDB-lite"/>
    </source>
</evidence>
<dbReference type="EMBL" id="CAUYUJ010001976">
    <property type="protein sequence ID" value="CAK0798582.1"/>
    <property type="molecule type" value="Genomic_DNA"/>
</dbReference>
<protein>
    <submittedName>
        <fullName evidence="5">Uncharacterized protein</fullName>
    </submittedName>
</protein>
<evidence type="ECO:0000256" key="2">
    <source>
        <dbReference type="ARBA" id="ARBA00023054"/>
    </source>
</evidence>
<dbReference type="Pfam" id="PF05276">
    <property type="entry name" value="SH3BP5"/>
    <property type="match status" value="2"/>
</dbReference>
<keyword evidence="2 3" id="KW-0175">Coiled coil</keyword>
<evidence type="ECO:0000256" key="1">
    <source>
        <dbReference type="ARBA" id="ARBA00007796"/>
    </source>
</evidence>
<feature type="non-terminal residue" evidence="5">
    <location>
        <position position="1"/>
    </location>
</feature>
<dbReference type="Proteomes" id="UP001189429">
    <property type="component" value="Unassembled WGS sequence"/>
</dbReference>
<proteinExistence type="inferred from homology"/>
<evidence type="ECO:0000256" key="3">
    <source>
        <dbReference type="SAM" id="Coils"/>
    </source>
</evidence>
<keyword evidence="6" id="KW-1185">Reference proteome</keyword>
<gene>
    <name evidence="5" type="ORF">PCOR1329_LOCUS7295</name>
</gene>
<sequence>SRATPRWPAATRGRGRARAGGRRRAMCKAEQAPPGPGAVQPQVGKASLSMERPMPRMDGCLADQVSGLLEAMNLASTSINSCEARLESAQADYKRRVEHFEKLYRALRLEYGRSFDEVRPYFHASQQLREASRQLCDIAGELSVDDPGGAESAAHCERYARALQACRDAKETLESLRARIGDAAIRSTMHCFALLERHQEVISEEHSRLQQLEGDARAAKDAYCESLRELEQLSDGMHTARRQLVDVR</sequence>
<dbReference type="PANTHER" id="PTHR19423:SF1">
    <property type="entry name" value="SH3 DOMAIN-BINDING PROTEIN 5"/>
    <property type="match status" value="1"/>
</dbReference>
<reference evidence="5" key="1">
    <citation type="submission" date="2023-10" db="EMBL/GenBank/DDBJ databases">
        <authorList>
            <person name="Chen Y."/>
            <person name="Shah S."/>
            <person name="Dougan E. K."/>
            <person name="Thang M."/>
            <person name="Chan C."/>
        </authorList>
    </citation>
    <scope>NUCLEOTIDE SEQUENCE [LARGE SCALE GENOMIC DNA]</scope>
</reference>
<comment type="similarity">
    <text evidence="1">Belongs to the SH3BP5 family.</text>
</comment>